<dbReference type="GO" id="GO:0070286">
    <property type="term" value="P:axonemal dynein complex assembly"/>
    <property type="evidence" value="ECO:0007669"/>
    <property type="project" value="InterPro"/>
</dbReference>
<evidence type="ECO:0000256" key="1">
    <source>
        <dbReference type="ARBA" id="ARBA00004611"/>
    </source>
</evidence>
<evidence type="ECO:0000256" key="10">
    <source>
        <dbReference type="ARBA" id="ARBA00040899"/>
    </source>
</evidence>
<evidence type="ECO:0000256" key="2">
    <source>
        <dbReference type="ARBA" id="ARBA00022490"/>
    </source>
</evidence>
<accession>A0A6U4NT80</accession>
<name>A0A6U4NT80_HEMAN</name>
<evidence type="ECO:0000256" key="8">
    <source>
        <dbReference type="ARBA" id="ARBA00037841"/>
    </source>
</evidence>
<evidence type="ECO:0000256" key="7">
    <source>
        <dbReference type="ARBA" id="ARBA00023273"/>
    </source>
</evidence>
<proteinExistence type="inferred from homology"/>
<dbReference type="AlphaFoldDB" id="A0A6U4NT80"/>
<feature type="domain" description="Dynein regulatory complex protein 1 C-terminal" evidence="15">
    <location>
        <begin position="402"/>
        <end position="447"/>
    </location>
</feature>
<evidence type="ECO:0000256" key="3">
    <source>
        <dbReference type="ARBA" id="ARBA00022846"/>
    </source>
</evidence>
<gene>
    <name evidence="16" type="ORF">HAND00432_LOCUS21550</name>
</gene>
<evidence type="ECO:0000313" key="16">
    <source>
        <dbReference type="EMBL" id="CAD8970551.1"/>
    </source>
</evidence>
<evidence type="ECO:0000256" key="4">
    <source>
        <dbReference type="ARBA" id="ARBA00023054"/>
    </source>
</evidence>
<evidence type="ECO:0000256" key="5">
    <source>
        <dbReference type="ARBA" id="ARBA00023069"/>
    </source>
</evidence>
<dbReference type="EMBL" id="HBFX01035725">
    <property type="protein sequence ID" value="CAD8970551.1"/>
    <property type="molecule type" value="Transcribed_RNA"/>
</dbReference>
<dbReference type="PANTHER" id="PTHR21625">
    <property type="entry name" value="NYD-SP28 PROTEIN"/>
    <property type="match status" value="1"/>
</dbReference>
<feature type="region of interest" description="Disordered" evidence="13">
    <location>
        <begin position="1"/>
        <end position="37"/>
    </location>
</feature>
<evidence type="ECO:0000256" key="13">
    <source>
        <dbReference type="SAM" id="MobiDB-lite"/>
    </source>
</evidence>
<reference evidence="16" key="1">
    <citation type="submission" date="2021-01" db="EMBL/GenBank/DDBJ databases">
        <authorList>
            <person name="Corre E."/>
            <person name="Pelletier E."/>
            <person name="Niang G."/>
            <person name="Scheremetjew M."/>
            <person name="Finn R."/>
            <person name="Kale V."/>
            <person name="Holt S."/>
            <person name="Cochrane G."/>
            <person name="Meng A."/>
            <person name="Brown T."/>
            <person name="Cohen L."/>
        </authorList>
    </citation>
    <scope>NUCLEOTIDE SEQUENCE</scope>
    <source>
        <strain evidence="16">CCMP644</strain>
    </source>
</reference>
<keyword evidence="5" id="KW-0969">Cilium</keyword>
<dbReference type="InterPro" id="IPR039750">
    <property type="entry name" value="DRC1/DRC2"/>
</dbReference>
<keyword evidence="2" id="KW-0963">Cytoplasm</keyword>
<dbReference type="GO" id="GO:0003352">
    <property type="term" value="P:regulation of cilium movement"/>
    <property type="evidence" value="ECO:0007669"/>
    <property type="project" value="TreeGrafter"/>
</dbReference>
<keyword evidence="6" id="KW-0206">Cytoskeleton</keyword>
<evidence type="ECO:0000256" key="11">
    <source>
        <dbReference type="ARBA" id="ARBA00045865"/>
    </source>
</evidence>
<dbReference type="GO" id="GO:0005858">
    <property type="term" value="C:axonemal dynein complex"/>
    <property type="evidence" value="ECO:0007669"/>
    <property type="project" value="InterPro"/>
</dbReference>
<keyword evidence="7" id="KW-0966">Cell projection</keyword>
<evidence type="ECO:0000256" key="6">
    <source>
        <dbReference type="ARBA" id="ARBA00023212"/>
    </source>
</evidence>
<comment type="subcellular location">
    <subcellularLocation>
        <location evidence="1">Cytoplasm</location>
        <location evidence="1">Cytoskeleton</location>
        <location evidence="1">Flagellum axoneme</location>
    </subcellularLocation>
    <subcellularLocation>
        <location evidence="8">Cytoplasm</location>
        <location evidence="8">Cytoskeleton</location>
        <location evidence="8">Flagellum basal body</location>
    </subcellularLocation>
</comment>
<dbReference type="InterPro" id="IPR039505">
    <property type="entry name" value="DRC1/2_N"/>
</dbReference>
<feature type="domain" description="Dynein regulatory complex protein 1/2 N-terminal" evidence="14">
    <location>
        <begin position="26"/>
        <end position="125"/>
    </location>
</feature>
<protein>
    <recommendedName>
        <fullName evidence="10">Dynein regulatory complex subunit 2</fullName>
    </recommendedName>
</protein>
<evidence type="ECO:0000259" key="15">
    <source>
        <dbReference type="Pfam" id="PF14775"/>
    </source>
</evidence>
<evidence type="ECO:0000256" key="9">
    <source>
        <dbReference type="ARBA" id="ARBA00038424"/>
    </source>
</evidence>
<organism evidence="16">
    <name type="scientific">Hemiselmis andersenii</name>
    <name type="common">Cryptophyte alga</name>
    <dbReference type="NCBI Taxonomy" id="464988"/>
    <lineage>
        <taxon>Eukaryota</taxon>
        <taxon>Cryptophyceae</taxon>
        <taxon>Cryptomonadales</taxon>
        <taxon>Hemiselmidaceae</taxon>
        <taxon>Hemiselmis</taxon>
    </lineage>
</organism>
<evidence type="ECO:0000256" key="12">
    <source>
        <dbReference type="SAM" id="Coils"/>
    </source>
</evidence>
<feature type="coiled-coil region" evidence="12">
    <location>
        <begin position="213"/>
        <end position="318"/>
    </location>
</feature>
<dbReference type="InterPro" id="IPR029440">
    <property type="entry name" value="DRC1_C"/>
</dbReference>
<comment type="similarity">
    <text evidence="9">Belongs to the DRC2 family.</text>
</comment>
<keyword evidence="3" id="KW-0282">Flagellum</keyword>
<evidence type="ECO:0000259" key="14">
    <source>
        <dbReference type="Pfam" id="PF14772"/>
    </source>
</evidence>
<feature type="compositionally biased region" description="Basic and acidic residues" evidence="13">
    <location>
        <begin position="10"/>
        <end position="37"/>
    </location>
</feature>
<dbReference type="Pfam" id="PF14772">
    <property type="entry name" value="NYD-SP28"/>
    <property type="match status" value="1"/>
</dbReference>
<dbReference type="GO" id="GO:0060285">
    <property type="term" value="P:cilium-dependent cell motility"/>
    <property type="evidence" value="ECO:0007669"/>
    <property type="project" value="TreeGrafter"/>
</dbReference>
<sequence length="501" mass="58521">MPKKGGKKAKVVESPEEKALREATEKLKAEEDKRRKEEAMRTKLAEDLAEEARFAKLNLAKIQNQWRKLMRLAKVESLRKDLEIMSQNHEREVDMKDAIIQMLDRDLDEAEEQYQMALRSHLQNVDALIDLYNHKVRQLESEFEAEIRQLQNDFQTERTEIVTKHAAAKGELMDIIELVEQQFKDTEADAKQDFDSYCEELKNKNLEDRNVLKLMLEAQIETLENHFANAAETYDQTTRQRTQQFRNLTQKDRTSAQTIEAQLKRLQRLQDTLAHWRMKIASNMKECDDRNRLMKEERDQISRHFQELKARMNKMRDEQGARLMEMSISSRKCVQTLNSQKKRAETILRYAELNRKLETDREKVLPFHPIVIAEEDASIPDDLMTEANALSSYALGPNGKPVEEWNYMDEFFKRYNKVLLDKMAIGRKKESLSAENGDLRSILKQYLDGISVNADVMTEPNPLFVLNNRTNIQAAAVLSEDPITVQSANIVVNQRAMMQRQ</sequence>
<keyword evidence="4 12" id="KW-0175">Coiled coil</keyword>
<dbReference type="Pfam" id="PF14775">
    <property type="entry name" value="NYD-SP28_assoc"/>
    <property type="match status" value="1"/>
</dbReference>
<dbReference type="PANTHER" id="PTHR21625:SF0">
    <property type="entry name" value="DYNEIN REGULATORY COMPLEX SUBUNIT 2"/>
    <property type="match status" value="1"/>
</dbReference>
<comment type="function">
    <text evidence="11">Component of the nexin-dynein regulatory complex (N-DRC), a key regulator of ciliary/flagellar motility which maintains the alignment and integrity of the distal axoneme and regulates microtubule sliding in motile axonemes. Plays a critical role in the assembly of N-DRC and also stabilizes the assembly of multiple inner dynein arms and radial spokes. Coassembles with DRC1 to form a central scaffold needed for assembly of the N-DRC and its attachment to the outer doublet microtubules.</text>
</comment>